<feature type="DNA-binding region" description="OmpR/PhoB-type" evidence="3">
    <location>
        <begin position="4"/>
        <end position="102"/>
    </location>
</feature>
<dbReference type="AlphaFoldDB" id="A0A545UJA5"/>
<feature type="transmembrane region" description="Helical" evidence="4">
    <location>
        <begin position="130"/>
        <end position="150"/>
    </location>
</feature>
<evidence type="ECO:0000256" key="1">
    <source>
        <dbReference type="ARBA" id="ARBA00009820"/>
    </source>
</evidence>
<keyword evidence="4" id="KW-1133">Transmembrane helix</keyword>
<dbReference type="Pfam" id="PF00486">
    <property type="entry name" value="Trans_reg_C"/>
    <property type="match status" value="1"/>
</dbReference>
<dbReference type="InterPro" id="IPR011659">
    <property type="entry name" value="WD40"/>
</dbReference>
<feature type="domain" description="OmpR/PhoB-type" evidence="5">
    <location>
        <begin position="4"/>
        <end position="102"/>
    </location>
</feature>
<comment type="caution">
    <text evidence="6">The sequence shown here is derived from an EMBL/GenBank/DDBJ whole genome shotgun (WGS) entry which is preliminary data.</text>
</comment>
<evidence type="ECO:0000256" key="3">
    <source>
        <dbReference type="PROSITE-ProRule" id="PRU01091"/>
    </source>
</evidence>
<reference evidence="6 7" key="1">
    <citation type="submission" date="2019-07" db="EMBL/GenBank/DDBJ databases">
        <title>Draft genome for Aliikangiella sp. M105.</title>
        <authorList>
            <person name="Wang G."/>
        </authorList>
    </citation>
    <scope>NUCLEOTIDE SEQUENCE [LARGE SCALE GENOMIC DNA]</scope>
    <source>
        <strain evidence="6 7">M105</strain>
    </source>
</reference>
<keyword evidence="2 3" id="KW-0238">DNA-binding</keyword>
<dbReference type="SUPFAM" id="SSF82171">
    <property type="entry name" value="DPP6 N-terminal domain-like"/>
    <property type="match status" value="1"/>
</dbReference>
<proteinExistence type="inferred from homology"/>
<dbReference type="OrthoDB" id="6198530at2"/>
<dbReference type="InterPro" id="IPR036388">
    <property type="entry name" value="WH-like_DNA-bd_sf"/>
</dbReference>
<dbReference type="InterPro" id="IPR011042">
    <property type="entry name" value="6-blade_b-propeller_TolB-like"/>
</dbReference>
<keyword evidence="7" id="KW-1185">Reference proteome</keyword>
<dbReference type="InterPro" id="IPR016032">
    <property type="entry name" value="Sig_transdc_resp-reg_C-effctor"/>
</dbReference>
<keyword evidence="4" id="KW-0472">Membrane</keyword>
<dbReference type="GO" id="GO:0000160">
    <property type="term" value="P:phosphorelay signal transduction system"/>
    <property type="evidence" value="ECO:0007669"/>
    <property type="project" value="InterPro"/>
</dbReference>
<dbReference type="Pfam" id="PF07676">
    <property type="entry name" value="PD40"/>
    <property type="match status" value="1"/>
</dbReference>
<comment type="similarity">
    <text evidence="1">Belongs to the TolB family.</text>
</comment>
<dbReference type="SMART" id="SM00862">
    <property type="entry name" value="Trans_reg_C"/>
    <property type="match status" value="1"/>
</dbReference>
<dbReference type="PANTHER" id="PTHR36842">
    <property type="entry name" value="PROTEIN TOLB HOMOLOG"/>
    <property type="match status" value="1"/>
</dbReference>
<dbReference type="PANTHER" id="PTHR36842:SF1">
    <property type="entry name" value="PROTEIN TOLB"/>
    <property type="match status" value="1"/>
</dbReference>
<sequence>MVEKTIFYINDFQIDVSRSVLIKGDRQTQVEPKVLKVLFLLAQRQNEVVTHQEIMEQVWQGAEVVPNALQRCIAILRKELGDDAKSPTIIATHPRIGYRLLAQVRWQSPPVAQSGSEAETKANNTGKHKFPGLLLISTAFVLTALAIVLWPDTQPNRDVLTNSDVLQNQSSIQNQNTLQNQDSLKNQDSLQNQDSLKNQYTQIKPLTQTDAHESHVVFSPNADYLVFNRYAGSCKSHIWAKHLASGKETQLTSQPSFFGSVSFTGDGRELIFAAKNQCDKLNNNQQSKIDKQMCWSLATLDFSLSLTSPQIPNFRHQCQADKLQTPKALSNHQYAFLQSENRRYQLMHYNDLSKELRSLYTSETQYIYHFDYDPKNKRFAVISRDNDFNNILELLDENGQVYSRETIKLIPGMSRYQLFAGNFEPEGNYLLAVSNNRLYKMSLSGQLQWVQTPTTNLISVVKHPTKQTLLAVQGKKDIDIAQLSLGEKPSLGEKNFAQDQSELGQAESDLNQAESDLNSITLPFSSFARSSAQERLALYQPNGDKVAFISDRSGDDQLWIWHNGKASQLSFETTQNTIQSYRWSPDGTRLSWASGDKIVITDLNGKVEYLNTHKPIYSVLSWYKENQLLVSLSDPQPGGLYHLNLEQNKLTRYGVNQVESAWVLQNKIIFRNTNGEVFTRSVDVDKTETKQLSDLNSRTIFIADRSIYSVDKNSLMLNQYNLDGQLTKPMMRLKATAWKATGLKDEQLLLSQFIAIDHDIVMLE</sequence>
<name>A0A545UJA5_9GAMM</name>
<accession>A0A545UJA5</accession>
<dbReference type="GO" id="GO:0003677">
    <property type="term" value="F:DNA binding"/>
    <property type="evidence" value="ECO:0007669"/>
    <property type="project" value="UniProtKB-UniRule"/>
</dbReference>
<gene>
    <name evidence="6" type="ORF">FLL46_01295</name>
</gene>
<dbReference type="SUPFAM" id="SSF46894">
    <property type="entry name" value="C-terminal effector domain of the bipartite response regulators"/>
    <property type="match status" value="1"/>
</dbReference>
<evidence type="ECO:0000313" key="6">
    <source>
        <dbReference type="EMBL" id="TQV89547.1"/>
    </source>
</evidence>
<dbReference type="Proteomes" id="UP000315439">
    <property type="component" value="Unassembled WGS sequence"/>
</dbReference>
<evidence type="ECO:0000256" key="4">
    <source>
        <dbReference type="SAM" id="Phobius"/>
    </source>
</evidence>
<protein>
    <recommendedName>
        <fullName evidence="5">OmpR/PhoB-type domain-containing protein</fullName>
    </recommendedName>
</protein>
<dbReference type="GO" id="GO:0006355">
    <property type="term" value="P:regulation of DNA-templated transcription"/>
    <property type="evidence" value="ECO:0007669"/>
    <property type="project" value="InterPro"/>
</dbReference>
<dbReference type="InterPro" id="IPR001867">
    <property type="entry name" value="OmpR/PhoB-type_DNA-bd"/>
</dbReference>
<keyword evidence="4" id="KW-0812">Transmembrane</keyword>
<organism evidence="6 7">
    <name type="scientific">Aliikangiella coralliicola</name>
    <dbReference type="NCBI Taxonomy" id="2592383"/>
    <lineage>
        <taxon>Bacteria</taxon>
        <taxon>Pseudomonadati</taxon>
        <taxon>Pseudomonadota</taxon>
        <taxon>Gammaproteobacteria</taxon>
        <taxon>Oceanospirillales</taxon>
        <taxon>Pleioneaceae</taxon>
        <taxon>Aliikangiella</taxon>
    </lineage>
</organism>
<dbReference type="EMBL" id="VIKS01000001">
    <property type="protein sequence ID" value="TQV89547.1"/>
    <property type="molecule type" value="Genomic_DNA"/>
</dbReference>
<dbReference type="RefSeq" id="WP_142891611.1">
    <property type="nucleotide sequence ID" value="NZ_ML660160.1"/>
</dbReference>
<dbReference type="CDD" id="cd00383">
    <property type="entry name" value="trans_reg_C"/>
    <property type="match status" value="1"/>
</dbReference>
<evidence type="ECO:0000259" key="5">
    <source>
        <dbReference type="PROSITE" id="PS51755"/>
    </source>
</evidence>
<dbReference type="Gene3D" id="2.120.10.30">
    <property type="entry name" value="TolB, C-terminal domain"/>
    <property type="match status" value="2"/>
</dbReference>
<evidence type="ECO:0000313" key="7">
    <source>
        <dbReference type="Proteomes" id="UP000315439"/>
    </source>
</evidence>
<dbReference type="Gene3D" id="1.10.10.10">
    <property type="entry name" value="Winged helix-like DNA-binding domain superfamily/Winged helix DNA-binding domain"/>
    <property type="match status" value="1"/>
</dbReference>
<dbReference type="PROSITE" id="PS51755">
    <property type="entry name" value="OMPR_PHOB"/>
    <property type="match status" value="1"/>
</dbReference>
<evidence type="ECO:0000256" key="2">
    <source>
        <dbReference type="ARBA" id="ARBA00023125"/>
    </source>
</evidence>